<dbReference type="VEuPathDB" id="TriTrypDB:BSAL_27345"/>
<proteinExistence type="predicted"/>
<dbReference type="SMART" id="SM00829">
    <property type="entry name" value="PKS_ER"/>
    <property type="match status" value="1"/>
</dbReference>
<dbReference type="InterPro" id="IPR051397">
    <property type="entry name" value="Zn-ADH-like_protein"/>
</dbReference>
<evidence type="ECO:0000259" key="2">
    <source>
        <dbReference type="SMART" id="SM00829"/>
    </source>
</evidence>
<dbReference type="InterPro" id="IPR011032">
    <property type="entry name" value="GroES-like_sf"/>
</dbReference>
<dbReference type="PROSITE" id="PS01162">
    <property type="entry name" value="QOR_ZETA_CRYSTAL"/>
    <property type="match status" value="1"/>
</dbReference>
<dbReference type="PANTHER" id="PTHR43677:SF3">
    <property type="entry name" value="PROSTAGLANDIN REDUCTASE 3"/>
    <property type="match status" value="1"/>
</dbReference>
<evidence type="ECO:0000313" key="3">
    <source>
        <dbReference type="EMBL" id="CUG90525.1"/>
    </source>
</evidence>
<dbReference type="GO" id="GO:0016491">
    <property type="term" value="F:oxidoreductase activity"/>
    <property type="evidence" value="ECO:0007669"/>
    <property type="project" value="UniProtKB-KW"/>
</dbReference>
<feature type="domain" description="Enoyl reductase (ER)" evidence="2">
    <location>
        <begin position="26"/>
        <end position="344"/>
    </location>
</feature>
<dbReference type="Proteomes" id="UP000051952">
    <property type="component" value="Unassembled WGS sequence"/>
</dbReference>
<dbReference type="Gene3D" id="3.40.50.720">
    <property type="entry name" value="NAD(P)-binding Rossmann-like Domain"/>
    <property type="match status" value="1"/>
</dbReference>
<accession>A0A0S4JMB1</accession>
<dbReference type="GO" id="GO:0008270">
    <property type="term" value="F:zinc ion binding"/>
    <property type="evidence" value="ECO:0007669"/>
    <property type="project" value="InterPro"/>
</dbReference>
<dbReference type="InterPro" id="IPR036291">
    <property type="entry name" value="NAD(P)-bd_dom_sf"/>
</dbReference>
<protein>
    <submittedName>
        <fullName evidence="3">Quinone oxidoreductase, putative</fullName>
    </submittedName>
</protein>
<dbReference type="GO" id="GO:0005739">
    <property type="term" value="C:mitochondrion"/>
    <property type="evidence" value="ECO:0007669"/>
    <property type="project" value="TreeGrafter"/>
</dbReference>
<dbReference type="AlphaFoldDB" id="A0A0S4JMB1"/>
<evidence type="ECO:0000256" key="1">
    <source>
        <dbReference type="ARBA" id="ARBA00023002"/>
    </source>
</evidence>
<dbReference type="EMBL" id="CYKH01001841">
    <property type="protein sequence ID" value="CUG90525.1"/>
    <property type="molecule type" value="Genomic_DNA"/>
</dbReference>
<reference evidence="4" key="1">
    <citation type="submission" date="2015-09" db="EMBL/GenBank/DDBJ databases">
        <authorList>
            <consortium name="Pathogen Informatics"/>
        </authorList>
    </citation>
    <scope>NUCLEOTIDE SEQUENCE [LARGE SCALE GENOMIC DNA]</scope>
    <source>
        <strain evidence="4">Lake Konstanz</strain>
    </source>
</reference>
<evidence type="ECO:0000313" key="4">
    <source>
        <dbReference type="Proteomes" id="UP000051952"/>
    </source>
</evidence>
<sequence length="349" mass="37365">MANTSLPPQFKKLVVQKLSTKFRQSTAIETTPFPTSIKPTEVIVKNIFAGINASDINFTAGTYKKGVHPPFDCGFESIGRVVQCGEVAAGKHGFAVGDAVIAQAFGGFSEYQVVPSRSLKKAPSVDAHWLPLDLSRTTASIALAEVVQPKKGEVALVTAAAGGTGQFAVQLLKKHYGCTVVGTCSSEAKRDLLKRLGCDVVINYKTEDASEVLTKTFPTGVNCVYESVGGAMMELALKHLALRGRICTIGSISGYQDLSSWKEESKCTRVPIPSQLLMKSASLRGFFLPHFQKYADAHFAQLVALHNQGVISSNIDPKAFVGLESVSDAVDYLHSGQNVGKVVVKLADE</sequence>
<gene>
    <name evidence="3" type="ORF">BSAL_27345</name>
</gene>
<dbReference type="OMA" id="MGCDRVI"/>
<dbReference type="Pfam" id="PF00107">
    <property type="entry name" value="ADH_zinc_N"/>
    <property type="match status" value="1"/>
</dbReference>
<dbReference type="PANTHER" id="PTHR43677">
    <property type="entry name" value="SHORT-CHAIN DEHYDROGENASE/REDUCTASE"/>
    <property type="match status" value="1"/>
</dbReference>
<keyword evidence="4" id="KW-1185">Reference proteome</keyword>
<dbReference type="OrthoDB" id="9992527at2759"/>
<dbReference type="FunFam" id="3.40.50.720:FF:000121">
    <property type="entry name" value="Prostaglandin reductase 2"/>
    <property type="match status" value="1"/>
</dbReference>
<organism evidence="3 4">
    <name type="scientific">Bodo saltans</name>
    <name type="common">Flagellated protozoan</name>
    <dbReference type="NCBI Taxonomy" id="75058"/>
    <lineage>
        <taxon>Eukaryota</taxon>
        <taxon>Discoba</taxon>
        <taxon>Euglenozoa</taxon>
        <taxon>Kinetoplastea</taxon>
        <taxon>Metakinetoplastina</taxon>
        <taxon>Eubodonida</taxon>
        <taxon>Bodonidae</taxon>
        <taxon>Bodo</taxon>
    </lineage>
</organism>
<dbReference type="InterPro" id="IPR013149">
    <property type="entry name" value="ADH-like_C"/>
</dbReference>
<dbReference type="InterPro" id="IPR013154">
    <property type="entry name" value="ADH-like_N"/>
</dbReference>
<keyword evidence="1" id="KW-0560">Oxidoreductase</keyword>
<dbReference type="SUPFAM" id="SSF51735">
    <property type="entry name" value="NAD(P)-binding Rossmann-fold domains"/>
    <property type="match status" value="1"/>
</dbReference>
<dbReference type="InterPro" id="IPR002364">
    <property type="entry name" value="Quin_OxRdtase/zeta-crystal_CS"/>
</dbReference>
<dbReference type="Gene3D" id="3.90.180.10">
    <property type="entry name" value="Medium-chain alcohol dehydrogenases, catalytic domain"/>
    <property type="match status" value="1"/>
</dbReference>
<dbReference type="InterPro" id="IPR020843">
    <property type="entry name" value="ER"/>
</dbReference>
<dbReference type="Pfam" id="PF08240">
    <property type="entry name" value="ADH_N"/>
    <property type="match status" value="1"/>
</dbReference>
<dbReference type="SUPFAM" id="SSF50129">
    <property type="entry name" value="GroES-like"/>
    <property type="match status" value="1"/>
</dbReference>
<name>A0A0S4JMB1_BODSA</name>